<feature type="transmembrane region" description="Helical" evidence="1">
    <location>
        <begin position="64"/>
        <end position="83"/>
    </location>
</feature>
<keyword evidence="1" id="KW-1133">Transmembrane helix</keyword>
<name>A0AAV4XTI3_CAEEX</name>
<evidence type="ECO:0000256" key="1">
    <source>
        <dbReference type="SAM" id="Phobius"/>
    </source>
</evidence>
<organism evidence="2 3">
    <name type="scientific">Caerostris extrusa</name>
    <name type="common">Bark spider</name>
    <name type="synonym">Caerostris bankana</name>
    <dbReference type="NCBI Taxonomy" id="172846"/>
    <lineage>
        <taxon>Eukaryota</taxon>
        <taxon>Metazoa</taxon>
        <taxon>Ecdysozoa</taxon>
        <taxon>Arthropoda</taxon>
        <taxon>Chelicerata</taxon>
        <taxon>Arachnida</taxon>
        <taxon>Araneae</taxon>
        <taxon>Araneomorphae</taxon>
        <taxon>Entelegynae</taxon>
        <taxon>Araneoidea</taxon>
        <taxon>Araneidae</taxon>
        <taxon>Caerostris</taxon>
    </lineage>
</organism>
<reference evidence="2 3" key="1">
    <citation type="submission" date="2021-06" db="EMBL/GenBank/DDBJ databases">
        <title>Caerostris extrusa draft genome.</title>
        <authorList>
            <person name="Kono N."/>
            <person name="Arakawa K."/>
        </authorList>
    </citation>
    <scope>NUCLEOTIDE SEQUENCE [LARGE SCALE GENOMIC DNA]</scope>
</reference>
<dbReference type="Proteomes" id="UP001054945">
    <property type="component" value="Unassembled WGS sequence"/>
</dbReference>
<keyword evidence="1" id="KW-0812">Transmembrane</keyword>
<proteinExistence type="predicted"/>
<evidence type="ECO:0000313" key="3">
    <source>
        <dbReference type="Proteomes" id="UP001054945"/>
    </source>
</evidence>
<evidence type="ECO:0000313" key="2">
    <source>
        <dbReference type="EMBL" id="GIY97628.1"/>
    </source>
</evidence>
<keyword evidence="3" id="KW-1185">Reference proteome</keyword>
<dbReference type="AlphaFoldDB" id="A0AAV4XTI3"/>
<comment type="caution">
    <text evidence="2">The sequence shown here is derived from an EMBL/GenBank/DDBJ whole genome shotgun (WGS) entry which is preliminary data.</text>
</comment>
<accession>A0AAV4XTI3</accession>
<protein>
    <submittedName>
        <fullName evidence="2">Uncharacterized protein</fullName>
    </submittedName>
</protein>
<gene>
    <name evidence="2" type="ORF">CEXT_198511</name>
</gene>
<dbReference type="EMBL" id="BPLR01018191">
    <property type="protein sequence ID" value="GIY97628.1"/>
    <property type="molecule type" value="Genomic_DNA"/>
</dbReference>
<sequence>MDGCRDAAGLNVGDSVGLQATAGPNSVQPCSTDQGSVMLREITQRVENARSERWLRPEAHLREGLVVLPEILVSVCYMLYYVGTVRDRQRTLRLCFNGSSPAHRLSGGLYELFMLHSTMFICCFLL</sequence>
<keyword evidence="1" id="KW-0472">Membrane</keyword>